<protein>
    <submittedName>
        <fullName evidence="1">Uncharacterized protein</fullName>
    </submittedName>
</protein>
<organism evidence="1 2">
    <name type="scientific">Aspergillus sclerotioniger CBS 115572</name>
    <dbReference type="NCBI Taxonomy" id="1450535"/>
    <lineage>
        <taxon>Eukaryota</taxon>
        <taxon>Fungi</taxon>
        <taxon>Dikarya</taxon>
        <taxon>Ascomycota</taxon>
        <taxon>Pezizomycotina</taxon>
        <taxon>Eurotiomycetes</taxon>
        <taxon>Eurotiomycetidae</taxon>
        <taxon>Eurotiales</taxon>
        <taxon>Aspergillaceae</taxon>
        <taxon>Aspergillus</taxon>
        <taxon>Aspergillus subgen. Circumdati</taxon>
    </lineage>
</organism>
<dbReference type="Proteomes" id="UP000246702">
    <property type="component" value="Unassembled WGS sequence"/>
</dbReference>
<evidence type="ECO:0000313" key="1">
    <source>
        <dbReference type="EMBL" id="PWY78398.1"/>
    </source>
</evidence>
<comment type="caution">
    <text evidence="1">The sequence shown here is derived from an EMBL/GenBank/DDBJ whole genome shotgun (WGS) entry which is preliminary data.</text>
</comment>
<name>A0A317VZN0_9EURO</name>
<accession>A0A317VZN0</accession>
<evidence type="ECO:0000313" key="2">
    <source>
        <dbReference type="Proteomes" id="UP000246702"/>
    </source>
</evidence>
<gene>
    <name evidence="1" type="ORF">BO94DRAFT_537579</name>
</gene>
<dbReference type="RefSeq" id="XP_025464707.1">
    <property type="nucleotide sequence ID" value="XM_025612301.1"/>
</dbReference>
<keyword evidence="2" id="KW-1185">Reference proteome</keyword>
<dbReference type="AlphaFoldDB" id="A0A317VZN0"/>
<dbReference type="OrthoDB" id="3863715at2759"/>
<proteinExistence type="predicted"/>
<dbReference type="GeneID" id="37114444"/>
<dbReference type="EMBL" id="MSFK01000024">
    <property type="protein sequence ID" value="PWY78398.1"/>
    <property type="molecule type" value="Genomic_DNA"/>
</dbReference>
<reference evidence="1 2" key="1">
    <citation type="submission" date="2016-12" db="EMBL/GenBank/DDBJ databases">
        <title>The genomes of Aspergillus section Nigri reveals drivers in fungal speciation.</title>
        <authorList>
            <consortium name="DOE Joint Genome Institute"/>
            <person name="Vesth T.C."/>
            <person name="Nybo J."/>
            <person name="Theobald S."/>
            <person name="Brandl J."/>
            <person name="Frisvad J.C."/>
            <person name="Nielsen K.F."/>
            <person name="Lyhne E.K."/>
            <person name="Kogle M.E."/>
            <person name="Kuo A."/>
            <person name="Riley R."/>
            <person name="Clum A."/>
            <person name="Nolan M."/>
            <person name="Lipzen A."/>
            <person name="Salamov A."/>
            <person name="Henrissat B."/>
            <person name="Wiebenga A."/>
            <person name="De Vries R.P."/>
            <person name="Grigoriev I.V."/>
            <person name="Mortensen U.H."/>
            <person name="Andersen M.R."/>
            <person name="Baker S.E."/>
        </authorList>
    </citation>
    <scope>NUCLEOTIDE SEQUENCE [LARGE SCALE GENOMIC DNA]</scope>
    <source>
        <strain evidence="1 2">CBS 115572</strain>
    </source>
</reference>
<sequence>MSFQAGGRGCFNCGDASHQVNFSLSSFSPSWDPNLLSDVYLKSWFGNVLISTGP</sequence>